<evidence type="ECO:0000256" key="4">
    <source>
        <dbReference type="ARBA" id="ARBA00022687"/>
    </source>
</evidence>
<dbReference type="InterPro" id="IPR038207">
    <property type="entry name" value="DIX_dom_sf"/>
</dbReference>
<protein>
    <recommendedName>
        <fullName evidence="6">DIX domain-containing protein</fullName>
    </recommendedName>
</protein>
<dbReference type="GO" id="GO:0005109">
    <property type="term" value="F:frizzled binding"/>
    <property type="evidence" value="ECO:0007669"/>
    <property type="project" value="TreeGrafter"/>
</dbReference>
<dbReference type="GO" id="GO:0005829">
    <property type="term" value="C:cytosol"/>
    <property type="evidence" value="ECO:0007669"/>
    <property type="project" value="TreeGrafter"/>
</dbReference>
<organism evidence="7 8">
    <name type="scientific">Amphilophus citrinellus</name>
    <name type="common">Midas cichlid</name>
    <name type="synonym">Cichlasoma citrinellum</name>
    <dbReference type="NCBI Taxonomy" id="61819"/>
    <lineage>
        <taxon>Eukaryota</taxon>
        <taxon>Metazoa</taxon>
        <taxon>Chordata</taxon>
        <taxon>Craniata</taxon>
        <taxon>Vertebrata</taxon>
        <taxon>Euteleostomi</taxon>
        <taxon>Actinopterygii</taxon>
        <taxon>Neopterygii</taxon>
        <taxon>Teleostei</taxon>
        <taxon>Neoteleostei</taxon>
        <taxon>Acanthomorphata</taxon>
        <taxon>Ovalentaria</taxon>
        <taxon>Cichlomorphae</taxon>
        <taxon>Cichliformes</taxon>
        <taxon>Cichlidae</taxon>
        <taxon>New World cichlids</taxon>
        <taxon>Cichlasomatinae</taxon>
        <taxon>Heroini</taxon>
        <taxon>Amphilophus</taxon>
    </lineage>
</organism>
<dbReference type="PROSITE" id="PS50841">
    <property type="entry name" value="DIX"/>
    <property type="match status" value="1"/>
</dbReference>
<keyword evidence="2" id="KW-0217">Developmental protein</keyword>
<dbReference type="PANTHER" id="PTHR10878:SF6">
    <property type="entry name" value="SEGMENT POLARITY PROTEIN DISHEVELLED HOMOLOG DVL-3"/>
    <property type="match status" value="1"/>
</dbReference>
<reference evidence="7" key="1">
    <citation type="submission" date="2025-08" db="UniProtKB">
        <authorList>
            <consortium name="Ensembl"/>
        </authorList>
    </citation>
    <scope>IDENTIFICATION</scope>
</reference>
<evidence type="ECO:0000256" key="3">
    <source>
        <dbReference type="ARBA" id="ARBA00022490"/>
    </source>
</evidence>
<dbReference type="InterPro" id="IPR001158">
    <property type="entry name" value="DIX"/>
</dbReference>
<dbReference type="SUPFAM" id="SSF54236">
    <property type="entry name" value="Ubiquitin-like"/>
    <property type="match status" value="1"/>
</dbReference>
<keyword evidence="4 5" id="KW-0879">Wnt signaling pathway</keyword>
<dbReference type="Gene3D" id="2.40.240.130">
    <property type="match status" value="1"/>
</dbReference>
<dbReference type="OMA" id="HALNKPN"/>
<dbReference type="AlphaFoldDB" id="A0A3Q0R5T3"/>
<evidence type="ECO:0000313" key="7">
    <source>
        <dbReference type="Ensembl" id="ENSACIP00000005766.1"/>
    </source>
</evidence>
<reference evidence="7" key="2">
    <citation type="submission" date="2025-09" db="UniProtKB">
        <authorList>
            <consortium name="Ensembl"/>
        </authorList>
    </citation>
    <scope>IDENTIFICATION</scope>
</reference>
<evidence type="ECO:0000259" key="6">
    <source>
        <dbReference type="PROSITE" id="PS50841"/>
    </source>
</evidence>
<dbReference type="InterPro" id="IPR015506">
    <property type="entry name" value="Dsh/Dvl-rel"/>
</dbReference>
<keyword evidence="3" id="KW-0963">Cytoplasm</keyword>
<comment type="subcellular location">
    <subcellularLocation>
        <location evidence="1">Cytoplasm</location>
    </subcellularLocation>
</comment>
<sequence length="71" mass="8225">MGCLTRVIYHLEDQETPYLIRINVPAERVTLADFKQVLNKPSVKFFFKSVDDDFGISSQIWTRASLSCWTV</sequence>
<dbReference type="Proteomes" id="UP000261340">
    <property type="component" value="Unplaced"/>
</dbReference>
<dbReference type="STRING" id="61819.ENSACIP00000005766"/>
<dbReference type="Ensembl" id="ENSACIT00000005943.1">
    <property type="protein sequence ID" value="ENSACIP00000005766.1"/>
    <property type="gene ID" value="ENSACIG00000004550.1"/>
</dbReference>
<dbReference type="GeneTree" id="ENSGT01020000230608"/>
<dbReference type="Pfam" id="PF00778">
    <property type="entry name" value="DIX"/>
    <property type="match status" value="1"/>
</dbReference>
<dbReference type="GO" id="GO:0060070">
    <property type="term" value="P:canonical Wnt signaling pathway"/>
    <property type="evidence" value="ECO:0007669"/>
    <property type="project" value="TreeGrafter"/>
</dbReference>
<evidence type="ECO:0000256" key="5">
    <source>
        <dbReference type="PROSITE-ProRule" id="PRU00069"/>
    </source>
</evidence>
<name>A0A3Q0R5T3_AMPCI</name>
<evidence type="ECO:0000256" key="1">
    <source>
        <dbReference type="ARBA" id="ARBA00004496"/>
    </source>
</evidence>
<dbReference type="InterPro" id="IPR029071">
    <property type="entry name" value="Ubiquitin-like_domsf"/>
</dbReference>
<feature type="domain" description="DIX" evidence="6">
    <location>
        <begin position="2"/>
        <end position="71"/>
    </location>
</feature>
<dbReference type="SMART" id="SM00021">
    <property type="entry name" value="DAX"/>
    <property type="match status" value="1"/>
</dbReference>
<proteinExistence type="predicted"/>
<dbReference type="PANTHER" id="PTHR10878">
    <property type="entry name" value="SEGMENT POLARITY PROTEIN DISHEVELLED"/>
    <property type="match status" value="1"/>
</dbReference>
<evidence type="ECO:0000313" key="8">
    <source>
        <dbReference type="Proteomes" id="UP000261340"/>
    </source>
</evidence>
<keyword evidence="8" id="KW-1185">Reference proteome</keyword>
<accession>A0A3Q0R5T3</accession>
<evidence type="ECO:0000256" key="2">
    <source>
        <dbReference type="ARBA" id="ARBA00022473"/>
    </source>
</evidence>